<dbReference type="GO" id="GO:0005829">
    <property type="term" value="C:cytosol"/>
    <property type="evidence" value="ECO:0007669"/>
    <property type="project" value="TreeGrafter"/>
</dbReference>
<dbReference type="Pfam" id="PF00397">
    <property type="entry name" value="WW"/>
    <property type="match status" value="1"/>
</dbReference>
<evidence type="ECO:0000259" key="7">
    <source>
        <dbReference type="PROSITE" id="PS50198"/>
    </source>
</evidence>
<keyword evidence="2 4" id="KW-0697">Rotamase</keyword>
<dbReference type="SUPFAM" id="SSF51045">
    <property type="entry name" value="WW domain"/>
    <property type="match status" value="1"/>
</dbReference>
<organism evidence="8 9">
    <name type="scientific">Cryptococcus depauperatus CBS 7841</name>
    <dbReference type="NCBI Taxonomy" id="1295531"/>
    <lineage>
        <taxon>Eukaryota</taxon>
        <taxon>Fungi</taxon>
        <taxon>Dikarya</taxon>
        <taxon>Basidiomycota</taxon>
        <taxon>Agaricomycotina</taxon>
        <taxon>Tremellomycetes</taxon>
        <taxon>Tremellales</taxon>
        <taxon>Cryptococcaceae</taxon>
        <taxon>Cryptococcus</taxon>
    </lineage>
</organism>
<dbReference type="EC" id="5.2.1.8" evidence="5"/>
<dbReference type="InterPro" id="IPR000297">
    <property type="entry name" value="PPIase_PpiC"/>
</dbReference>
<dbReference type="InterPro" id="IPR001202">
    <property type="entry name" value="WW_dom"/>
</dbReference>
<evidence type="ECO:0000313" key="9">
    <source>
        <dbReference type="Proteomes" id="UP000094043"/>
    </source>
</evidence>
<dbReference type="PROSITE" id="PS50020">
    <property type="entry name" value="WW_DOMAIN_2"/>
    <property type="match status" value="1"/>
</dbReference>
<evidence type="ECO:0000256" key="2">
    <source>
        <dbReference type="ARBA" id="ARBA00023110"/>
    </source>
</evidence>
<evidence type="ECO:0000256" key="3">
    <source>
        <dbReference type="ARBA" id="ARBA00023235"/>
    </source>
</evidence>
<gene>
    <name evidence="8" type="ORF">L203_100616</name>
</gene>
<dbReference type="EMBL" id="CP143784">
    <property type="protein sequence ID" value="WVN85470.1"/>
    <property type="molecule type" value="Genomic_DNA"/>
</dbReference>
<feature type="domain" description="WW" evidence="6">
    <location>
        <begin position="9"/>
        <end position="43"/>
    </location>
</feature>
<reference evidence="8" key="2">
    <citation type="journal article" date="2022" name="Elife">
        <title>Obligate sexual reproduction of a homothallic fungus closely related to the Cryptococcus pathogenic species complex.</title>
        <authorList>
            <person name="Passer A.R."/>
            <person name="Clancey S.A."/>
            <person name="Shea T."/>
            <person name="David-Palma M."/>
            <person name="Averette A.F."/>
            <person name="Boekhout T."/>
            <person name="Porcel B.M."/>
            <person name="Nowrousian M."/>
            <person name="Cuomo C.A."/>
            <person name="Sun S."/>
            <person name="Heitman J."/>
            <person name="Coelho M.A."/>
        </authorList>
    </citation>
    <scope>NUCLEOTIDE SEQUENCE</scope>
    <source>
        <strain evidence="8">CBS 7841</strain>
    </source>
</reference>
<dbReference type="GO" id="GO:0060261">
    <property type="term" value="P:positive regulation of transcription initiation by RNA polymerase II"/>
    <property type="evidence" value="ECO:0007669"/>
    <property type="project" value="UniProtKB-ARBA"/>
</dbReference>
<dbReference type="GO" id="GO:0005634">
    <property type="term" value="C:nucleus"/>
    <property type="evidence" value="ECO:0007669"/>
    <property type="project" value="TreeGrafter"/>
</dbReference>
<evidence type="ECO:0000256" key="1">
    <source>
        <dbReference type="ARBA" id="ARBA00000971"/>
    </source>
</evidence>
<feature type="domain" description="PpiC" evidence="7">
    <location>
        <begin position="70"/>
        <end position="186"/>
    </location>
</feature>
<sequence>MLRATNIFKMASTGWEIRFSSSRQIPYFYHAEKGVSTWEAPTELSSEQIYQLPGANKYLNAQPKPAGGKDGQIRASHILAKHAGSRRPASWRNDHITISVDEAQAIIEKHIAYLQSLPAAELAEEFAKIASTESDCSSAKKGGDLGWFGKGQMQKLFEDATLATPIGEISGIVKTDSGVHVILRTG</sequence>
<dbReference type="PANTHER" id="PTHR10657">
    <property type="entry name" value="PEPTIDYL-PROLYL CIS-TRANS ISOMERASE"/>
    <property type="match status" value="1"/>
</dbReference>
<accession>A0AAJ8LXK3</accession>
<evidence type="ECO:0000313" key="8">
    <source>
        <dbReference type="EMBL" id="WVN85470.1"/>
    </source>
</evidence>
<dbReference type="AlphaFoldDB" id="A0AAJ8LXK3"/>
<evidence type="ECO:0000259" key="6">
    <source>
        <dbReference type="PROSITE" id="PS50020"/>
    </source>
</evidence>
<protein>
    <recommendedName>
        <fullName evidence="5">Peptidyl-prolyl cis-trans isomerase</fullName>
        <ecNumber evidence="5">5.2.1.8</ecNumber>
    </recommendedName>
</protein>
<dbReference type="CDD" id="cd00201">
    <property type="entry name" value="WW"/>
    <property type="match status" value="1"/>
</dbReference>
<dbReference type="FunFam" id="3.10.50.40:FF:000026">
    <property type="entry name" value="Peptidyl-prolyl cis-trans isomerase"/>
    <property type="match status" value="1"/>
</dbReference>
<keyword evidence="9" id="KW-1185">Reference proteome</keyword>
<dbReference type="InterPro" id="IPR046357">
    <property type="entry name" value="PPIase_dom_sf"/>
</dbReference>
<dbReference type="GO" id="GO:0003755">
    <property type="term" value="F:peptidyl-prolyl cis-trans isomerase activity"/>
    <property type="evidence" value="ECO:0007669"/>
    <property type="project" value="UniProtKB-UniRule"/>
</dbReference>
<reference evidence="8" key="3">
    <citation type="submission" date="2024-01" db="EMBL/GenBank/DDBJ databases">
        <authorList>
            <person name="Coelho M.A."/>
            <person name="David-Palma M."/>
            <person name="Shea T."/>
            <person name="Sun S."/>
            <person name="Cuomo C.A."/>
            <person name="Heitman J."/>
        </authorList>
    </citation>
    <scope>NUCLEOTIDE SEQUENCE</scope>
    <source>
        <strain evidence="8">CBS 7841</strain>
    </source>
</reference>
<dbReference type="PROSITE" id="PS50198">
    <property type="entry name" value="PPIC_PPIASE_2"/>
    <property type="match status" value="1"/>
</dbReference>
<keyword evidence="3 4" id="KW-0413">Isomerase</keyword>
<dbReference type="Gene3D" id="3.10.50.40">
    <property type="match status" value="1"/>
</dbReference>
<dbReference type="Gene3D" id="2.20.70.10">
    <property type="match status" value="1"/>
</dbReference>
<dbReference type="Proteomes" id="UP000094043">
    <property type="component" value="Chromosome 1"/>
</dbReference>
<comment type="catalytic activity">
    <reaction evidence="1 5">
        <text>[protein]-peptidylproline (omega=180) = [protein]-peptidylproline (omega=0)</text>
        <dbReference type="Rhea" id="RHEA:16237"/>
        <dbReference type="Rhea" id="RHEA-COMP:10747"/>
        <dbReference type="Rhea" id="RHEA-COMP:10748"/>
        <dbReference type="ChEBI" id="CHEBI:83833"/>
        <dbReference type="ChEBI" id="CHEBI:83834"/>
        <dbReference type="EC" id="5.2.1.8"/>
    </reaction>
</comment>
<proteinExistence type="predicted"/>
<dbReference type="KEGG" id="cdep:91084831"/>
<dbReference type="Pfam" id="PF13616">
    <property type="entry name" value="Rotamase_3"/>
    <property type="match status" value="1"/>
</dbReference>
<evidence type="ECO:0000256" key="5">
    <source>
        <dbReference type="RuleBase" id="RU363014"/>
    </source>
</evidence>
<dbReference type="InterPro" id="IPR036020">
    <property type="entry name" value="WW_dom_sf"/>
</dbReference>
<dbReference type="RefSeq" id="XP_066066170.1">
    <property type="nucleotide sequence ID" value="XM_066210073.1"/>
</dbReference>
<dbReference type="InterPro" id="IPR051370">
    <property type="entry name" value="PPIase_Pin1"/>
</dbReference>
<evidence type="ECO:0000256" key="4">
    <source>
        <dbReference type="PROSITE-ProRule" id="PRU00278"/>
    </source>
</evidence>
<reference evidence="8" key="1">
    <citation type="submission" date="2016-06" db="EMBL/GenBank/DDBJ databases">
        <authorList>
            <person name="Cuomo C."/>
            <person name="Litvintseva A."/>
            <person name="Heitman J."/>
            <person name="Chen Y."/>
            <person name="Sun S."/>
            <person name="Springer D."/>
            <person name="Dromer F."/>
            <person name="Young S."/>
            <person name="Zeng Q."/>
            <person name="Chapman S."/>
            <person name="Gujja S."/>
            <person name="Saif S."/>
            <person name="Birren B."/>
        </authorList>
    </citation>
    <scope>NUCLEOTIDE SEQUENCE</scope>
    <source>
        <strain evidence="8">CBS 7841</strain>
    </source>
</reference>
<dbReference type="PANTHER" id="PTHR10657:SF4">
    <property type="entry name" value="PEPTIDYL-PROLYL CIS-TRANS ISOMERASE-RELATED"/>
    <property type="match status" value="1"/>
</dbReference>
<dbReference type="SMART" id="SM00456">
    <property type="entry name" value="WW"/>
    <property type="match status" value="1"/>
</dbReference>
<dbReference type="SUPFAM" id="SSF54534">
    <property type="entry name" value="FKBP-like"/>
    <property type="match status" value="1"/>
</dbReference>
<dbReference type="GeneID" id="91084831"/>
<name>A0AAJ8LXK3_9TREE</name>